<comment type="caution">
    <text evidence="2">The sequence shown here is derived from an EMBL/GenBank/DDBJ whole genome shotgun (WGS) entry which is preliminary data.</text>
</comment>
<feature type="region of interest" description="Disordered" evidence="1">
    <location>
        <begin position="421"/>
        <end position="445"/>
    </location>
</feature>
<dbReference type="OrthoDB" id="2446090at2759"/>
<accession>A0A9N9JB33</accession>
<sequence length="472" mass="52987">FGCMASVSEKNKVTTGEEETSQSTSDVEPSRMGISDAGLKQELVGRLVNECKRKEESSGDWFAKGRAVNIENEMGDIESFPNARDDGHMAGGSNFVDESLREKTPSFKQSLRFPGAKEKFMSDCDSEDSGVRNSRVREALIKAVPNLQNAAVTVPGFVFGGLNPFGAGQVSFQNGLLQSPLPEPGFLKQGGKALPVSSLGENRRFEQVKHVTCLVLDSTIIDFLAWIEMSGCGIVELQECMATIMRVYKLKDLQDPTKIMMVQSVVNSIKRTRAVDAEVKKKIDSYLKLLQNIVDLDLERKRKERVHELLDAYKEASKEFLLKWNSSRSPVFKTFANLALVLLGHRGLFSLICVQRPYHNYHVAQEWEKKHKSVSGPSIYFYQITDSSVVGINSGSFYVNRSKRNHEEDDFKNPIEQITKKEHQTKSGRKIPDYHKLTSSSSEGDDNASFNYEQLIIEEKTSAIYSTKRVEL</sequence>
<evidence type="ECO:0000256" key="1">
    <source>
        <dbReference type="SAM" id="MobiDB-lite"/>
    </source>
</evidence>
<evidence type="ECO:0000313" key="3">
    <source>
        <dbReference type="Proteomes" id="UP000789759"/>
    </source>
</evidence>
<keyword evidence="3" id="KW-1185">Reference proteome</keyword>
<feature type="non-terminal residue" evidence="2">
    <location>
        <position position="472"/>
    </location>
</feature>
<organism evidence="2 3">
    <name type="scientific">Cetraspora pellucida</name>
    <dbReference type="NCBI Taxonomy" id="1433469"/>
    <lineage>
        <taxon>Eukaryota</taxon>
        <taxon>Fungi</taxon>
        <taxon>Fungi incertae sedis</taxon>
        <taxon>Mucoromycota</taxon>
        <taxon>Glomeromycotina</taxon>
        <taxon>Glomeromycetes</taxon>
        <taxon>Diversisporales</taxon>
        <taxon>Gigasporaceae</taxon>
        <taxon>Cetraspora</taxon>
    </lineage>
</organism>
<gene>
    <name evidence="2" type="ORF">CPELLU_LOCUS15837</name>
</gene>
<protein>
    <submittedName>
        <fullName evidence="2">6975_t:CDS:1</fullName>
    </submittedName>
</protein>
<name>A0A9N9JB33_9GLOM</name>
<evidence type="ECO:0000313" key="2">
    <source>
        <dbReference type="EMBL" id="CAG8770365.1"/>
    </source>
</evidence>
<dbReference type="AlphaFoldDB" id="A0A9N9JB33"/>
<dbReference type="Proteomes" id="UP000789759">
    <property type="component" value="Unassembled WGS sequence"/>
</dbReference>
<dbReference type="EMBL" id="CAJVQA010021710">
    <property type="protein sequence ID" value="CAG8770365.1"/>
    <property type="molecule type" value="Genomic_DNA"/>
</dbReference>
<reference evidence="2" key="1">
    <citation type="submission" date="2021-06" db="EMBL/GenBank/DDBJ databases">
        <authorList>
            <person name="Kallberg Y."/>
            <person name="Tangrot J."/>
            <person name="Rosling A."/>
        </authorList>
    </citation>
    <scope>NUCLEOTIDE SEQUENCE</scope>
    <source>
        <strain evidence="2">FL966</strain>
    </source>
</reference>
<proteinExistence type="predicted"/>
<feature type="compositionally biased region" description="Basic and acidic residues" evidence="1">
    <location>
        <begin position="421"/>
        <end position="436"/>
    </location>
</feature>
<feature type="region of interest" description="Disordered" evidence="1">
    <location>
        <begin position="1"/>
        <end position="38"/>
    </location>
</feature>
<feature type="non-terminal residue" evidence="2">
    <location>
        <position position="1"/>
    </location>
</feature>